<dbReference type="Pfam" id="PF02518">
    <property type="entry name" value="HATPase_c"/>
    <property type="match status" value="1"/>
</dbReference>
<proteinExistence type="predicted"/>
<dbReference type="Proteomes" id="UP000736373">
    <property type="component" value="Unassembled WGS sequence"/>
</dbReference>
<dbReference type="Gene3D" id="3.30.565.10">
    <property type="entry name" value="Histidine kinase-like ATPase, C-terminal domain"/>
    <property type="match status" value="1"/>
</dbReference>
<reference evidence="2 3" key="1">
    <citation type="submission" date="2019-09" db="EMBL/GenBank/DDBJ databases">
        <title>Paraburkholderia podalyriae sp. nov., A South African Podalyria-associated rhizobium.</title>
        <authorList>
            <person name="Mavima L."/>
            <person name="Beukes C.W."/>
            <person name="Palmer M."/>
            <person name="De Meyer S.E."/>
            <person name="James E.K."/>
            <person name="Maluk M."/>
            <person name="Avontuur J.R."/>
            <person name="Chan W.Y."/>
            <person name="Venter S.N."/>
            <person name="Steenkamp E.T."/>
        </authorList>
    </citation>
    <scope>NUCLEOTIDE SEQUENCE [LARGE SCALE GENOMIC DNA]</scope>
    <source>
        <strain evidence="2 3">WC7.3b</strain>
    </source>
</reference>
<dbReference type="EMBL" id="VZQQ01000113">
    <property type="protein sequence ID" value="MBC8752535.1"/>
    <property type="molecule type" value="Genomic_DNA"/>
</dbReference>
<protein>
    <recommendedName>
        <fullName evidence="1">Histidine kinase/HSP90-like ATPase domain-containing protein</fullName>
    </recommendedName>
</protein>
<accession>A0ABR7Q1V1</accession>
<evidence type="ECO:0000259" key="1">
    <source>
        <dbReference type="Pfam" id="PF02518"/>
    </source>
</evidence>
<name>A0ABR7Q1V1_9BURK</name>
<dbReference type="InterPro" id="IPR003594">
    <property type="entry name" value="HATPase_dom"/>
</dbReference>
<comment type="caution">
    <text evidence="2">The sequence shown here is derived from an EMBL/GenBank/DDBJ whole genome shotgun (WGS) entry which is preliminary data.</text>
</comment>
<organism evidence="2 3">
    <name type="scientific">Paraburkholderia podalyriae</name>
    <dbReference type="NCBI Taxonomy" id="1938811"/>
    <lineage>
        <taxon>Bacteria</taxon>
        <taxon>Pseudomonadati</taxon>
        <taxon>Pseudomonadota</taxon>
        <taxon>Betaproteobacteria</taxon>
        <taxon>Burkholderiales</taxon>
        <taxon>Burkholderiaceae</taxon>
        <taxon>Paraburkholderia</taxon>
    </lineage>
</organism>
<evidence type="ECO:0000313" key="2">
    <source>
        <dbReference type="EMBL" id="MBC8752535.1"/>
    </source>
</evidence>
<keyword evidence="3" id="KW-1185">Reference proteome</keyword>
<evidence type="ECO:0000313" key="3">
    <source>
        <dbReference type="Proteomes" id="UP000736373"/>
    </source>
</evidence>
<dbReference type="SUPFAM" id="SSF55874">
    <property type="entry name" value="ATPase domain of HSP90 chaperone/DNA topoisomerase II/histidine kinase"/>
    <property type="match status" value="1"/>
</dbReference>
<sequence>MHLARHFVGQIDLESRPTSGKGCGLGLDIAYRIVVNRHDGAITVASQPGATTFQVRLPLGAQAAGGDENPRLDGDRE</sequence>
<dbReference type="InterPro" id="IPR036890">
    <property type="entry name" value="HATPase_C_sf"/>
</dbReference>
<gene>
    <name evidence="2" type="ORF">F6X42_40970</name>
</gene>
<feature type="domain" description="Histidine kinase/HSP90-like ATPase" evidence="1">
    <location>
        <begin position="14"/>
        <end position="59"/>
    </location>
</feature>